<evidence type="ECO:0000313" key="4">
    <source>
        <dbReference type="Proteomes" id="UP000198870"/>
    </source>
</evidence>
<accession>A0A1G5JI41</accession>
<organism evidence="3 4">
    <name type="scientific">Desulfoluna spongiiphila</name>
    <dbReference type="NCBI Taxonomy" id="419481"/>
    <lineage>
        <taxon>Bacteria</taxon>
        <taxon>Pseudomonadati</taxon>
        <taxon>Thermodesulfobacteriota</taxon>
        <taxon>Desulfobacteria</taxon>
        <taxon>Desulfobacterales</taxon>
        <taxon>Desulfolunaceae</taxon>
        <taxon>Desulfoluna</taxon>
    </lineage>
</organism>
<evidence type="ECO:0008006" key="5">
    <source>
        <dbReference type="Google" id="ProtNLM"/>
    </source>
</evidence>
<sequence>MKKLLVLFCSAGVLLMAGCGSDKVTPEDVGKKYMEKRFSGAEANLTELNYTVVDAGDDMATVEIEGSITYKEQIFLKKKGGNWVVSEEAPAAVEAVAVAEAAESEEAVEAHADVEVEEEAAVEHVTEPAEESHDAHADSHAVAEEAVHH</sequence>
<dbReference type="Proteomes" id="UP000198870">
    <property type="component" value="Unassembled WGS sequence"/>
</dbReference>
<dbReference type="EMBL" id="FMUX01000031">
    <property type="protein sequence ID" value="SCY87987.1"/>
    <property type="molecule type" value="Genomic_DNA"/>
</dbReference>
<name>A0A1G5JI41_9BACT</name>
<feature type="chain" id="PRO_5011556937" description="DUF4878 domain-containing protein" evidence="2">
    <location>
        <begin position="18"/>
        <end position="149"/>
    </location>
</feature>
<feature type="region of interest" description="Disordered" evidence="1">
    <location>
        <begin position="117"/>
        <end position="149"/>
    </location>
</feature>
<proteinExistence type="predicted"/>
<protein>
    <recommendedName>
        <fullName evidence="5">DUF4878 domain-containing protein</fullName>
    </recommendedName>
</protein>
<evidence type="ECO:0000313" key="3">
    <source>
        <dbReference type="EMBL" id="SCY87987.1"/>
    </source>
</evidence>
<dbReference type="PROSITE" id="PS51257">
    <property type="entry name" value="PROKAR_LIPOPROTEIN"/>
    <property type="match status" value="1"/>
</dbReference>
<feature type="compositionally biased region" description="Basic and acidic residues" evidence="1">
    <location>
        <begin position="121"/>
        <end position="149"/>
    </location>
</feature>
<gene>
    <name evidence="3" type="ORF">SAMN05216233_13137</name>
</gene>
<evidence type="ECO:0000256" key="1">
    <source>
        <dbReference type="SAM" id="MobiDB-lite"/>
    </source>
</evidence>
<dbReference type="AlphaFoldDB" id="A0A1G5JI41"/>
<reference evidence="3 4" key="1">
    <citation type="submission" date="2016-10" db="EMBL/GenBank/DDBJ databases">
        <authorList>
            <person name="de Groot N.N."/>
        </authorList>
    </citation>
    <scope>NUCLEOTIDE SEQUENCE [LARGE SCALE GENOMIC DNA]</scope>
    <source>
        <strain evidence="3 4">AA1</strain>
    </source>
</reference>
<keyword evidence="4" id="KW-1185">Reference proteome</keyword>
<keyword evidence="2" id="KW-0732">Signal</keyword>
<feature type="signal peptide" evidence="2">
    <location>
        <begin position="1"/>
        <end position="17"/>
    </location>
</feature>
<evidence type="ECO:0000256" key="2">
    <source>
        <dbReference type="SAM" id="SignalP"/>
    </source>
</evidence>
<dbReference type="RefSeq" id="WP_092215583.1">
    <property type="nucleotide sequence ID" value="NZ_FMUX01000031.1"/>
</dbReference>